<comment type="cofactor">
    <cofactor evidence="1">
        <name>[4Fe-4S] cluster</name>
        <dbReference type="ChEBI" id="CHEBI:49883"/>
    </cofactor>
</comment>
<dbReference type="AlphaFoldDB" id="H1Z211"/>
<dbReference type="RefSeq" id="WP_004078612.1">
    <property type="nucleotide sequence ID" value="NZ_CM001436.1"/>
</dbReference>
<evidence type="ECO:0000256" key="1">
    <source>
        <dbReference type="ARBA" id="ARBA00001966"/>
    </source>
</evidence>
<dbReference type="HOGENOM" id="CLU_169701_1_0_2"/>
<evidence type="ECO:0000256" key="3">
    <source>
        <dbReference type="ARBA" id="ARBA00007941"/>
    </source>
</evidence>
<dbReference type="STRING" id="937775.Metlim_2300"/>
<evidence type="ECO:0000313" key="14">
    <source>
        <dbReference type="EMBL" id="EHQ36356.1"/>
    </source>
</evidence>
<evidence type="ECO:0000256" key="5">
    <source>
        <dbReference type="ARBA" id="ARBA00022485"/>
    </source>
</evidence>
<evidence type="ECO:0000256" key="11">
    <source>
        <dbReference type="ARBA" id="ARBA00026011"/>
    </source>
</evidence>
<organism evidence="14 15">
    <name type="scientific">Methanoplanus limicola DSM 2279</name>
    <dbReference type="NCBI Taxonomy" id="937775"/>
    <lineage>
        <taxon>Archaea</taxon>
        <taxon>Methanobacteriati</taxon>
        <taxon>Methanobacteriota</taxon>
        <taxon>Stenosarchaea group</taxon>
        <taxon>Methanomicrobia</taxon>
        <taxon>Methanomicrobiales</taxon>
        <taxon>Methanomicrobiaceae</taxon>
        <taxon>Methanoplanus</taxon>
    </lineage>
</organism>
<evidence type="ECO:0000256" key="13">
    <source>
        <dbReference type="ARBA" id="ARBA00048150"/>
    </source>
</evidence>
<comment type="catalytic activity">
    <reaction evidence="13">
        <text>[thioredoxin]-disulfide + 2 reduced [2Fe-2S]-[ferredoxin] + 2 H(+) = [thioredoxin]-dithiol + 2 oxidized [2Fe-2S]-[ferredoxin]</text>
        <dbReference type="Rhea" id="RHEA:42336"/>
        <dbReference type="Rhea" id="RHEA-COMP:10000"/>
        <dbReference type="Rhea" id="RHEA-COMP:10001"/>
        <dbReference type="Rhea" id="RHEA-COMP:10698"/>
        <dbReference type="Rhea" id="RHEA-COMP:10700"/>
        <dbReference type="ChEBI" id="CHEBI:15378"/>
        <dbReference type="ChEBI" id="CHEBI:29950"/>
        <dbReference type="ChEBI" id="CHEBI:33737"/>
        <dbReference type="ChEBI" id="CHEBI:33738"/>
        <dbReference type="ChEBI" id="CHEBI:50058"/>
        <dbReference type="EC" id="1.8.7.2"/>
    </reaction>
</comment>
<proteinExistence type="inferred from homology"/>
<dbReference type="OrthoDB" id="45654at2157"/>
<keyword evidence="7" id="KW-0560">Oxidoreductase</keyword>
<dbReference type="SUPFAM" id="SSF57662">
    <property type="entry name" value="Ferredoxin thioredoxin reductase (FTR), catalytic beta chain"/>
    <property type="match status" value="1"/>
</dbReference>
<dbReference type="GO" id="GO:0046872">
    <property type="term" value="F:metal ion binding"/>
    <property type="evidence" value="ECO:0007669"/>
    <property type="project" value="UniProtKB-KW"/>
</dbReference>
<dbReference type="PANTHER" id="PTHR35113:SF1">
    <property type="entry name" value="FERREDOXIN-THIOREDOXIN REDUCTASE CATALYTIC CHAIN, CHLOROPLASTIC"/>
    <property type="match status" value="1"/>
</dbReference>
<keyword evidence="9" id="KW-0411">Iron-sulfur</keyword>
<evidence type="ECO:0000256" key="6">
    <source>
        <dbReference type="ARBA" id="ARBA00022723"/>
    </source>
</evidence>
<evidence type="ECO:0000256" key="2">
    <source>
        <dbReference type="ARBA" id="ARBA00003945"/>
    </source>
</evidence>
<dbReference type="GO" id="GO:0051539">
    <property type="term" value="F:4 iron, 4 sulfur cluster binding"/>
    <property type="evidence" value="ECO:0007669"/>
    <property type="project" value="UniProtKB-KW"/>
</dbReference>
<protein>
    <recommendedName>
        <fullName evidence="4">ferredoxin:thioredoxin reductase</fullName>
        <ecNumber evidence="4">1.8.7.2</ecNumber>
    </recommendedName>
    <alternativeName>
        <fullName evidence="12">Ferredoxin-thioredoxin reductase subunit B</fullName>
    </alternativeName>
</protein>
<evidence type="ECO:0000256" key="9">
    <source>
        <dbReference type="ARBA" id="ARBA00023014"/>
    </source>
</evidence>
<evidence type="ECO:0000256" key="10">
    <source>
        <dbReference type="ARBA" id="ARBA00023157"/>
    </source>
</evidence>
<dbReference type="EC" id="1.8.7.2" evidence="4"/>
<evidence type="ECO:0000313" key="15">
    <source>
        <dbReference type="Proteomes" id="UP000005741"/>
    </source>
</evidence>
<dbReference type="EMBL" id="CM001436">
    <property type="protein sequence ID" value="EHQ36356.1"/>
    <property type="molecule type" value="Genomic_DNA"/>
</dbReference>
<dbReference type="Gene3D" id="3.90.460.10">
    <property type="entry name" value="Ferredoxin thioredoxin reductase catalytic beta subunit"/>
    <property type="match status" value="1"/>
</dbReference>
<keyword evidence="10" id="KW-1015">Disulfide bond</keyword>
<evidence type="ECO:0000256" key="8">
    <source>
        <dbReference type="ARBA" id="ARBA00023004"/>
    </source>
</evidence>
<evidence type="ECO:0000256" key="7">
    <source>
        <dbReference type="ARBA" id="ARBA00023002"/>
    </source>
</evidence>
<dbReference type="InterPro" id="IPR004209">
    <property type="entry name" value="FTR_bsu"/>
</dbReference>
<keyword evidence="5" id="KW-0004">4Fe-4S</keyword>
<dbReference type="PANTHER" id="PTHR35113">
    <property type="entry name" value="FERREDOXIN-THIOREDOXIN REDUCTASE CATALYTIC CHAIN, CHLOROPLASTIC"/>
    <property type="match status" value="1"/>
</dbReference>
<evidence type="ECO:0000256" key="12">
    <source>
        <dbReference type="ARBA" id="ARBA00030295"/>
    </source>
</evidence>
<sequence>MTDSDSVLQKETEEKILAFAERYAEKKGFILNPDRKELADVISGLSRNKINSKKQYCPCRLRTGDKKKDREIICPCIYHEDEIERDGHCHCMVFFKK</sequence>
<keyword evidence="15" id="KW-1185">Reference proteome</keyword>
<dbReference type="InParanoid" id="H1Z211"/>
<evidence type="ECO:0000256" key="4">
    <source>
        <dbReference type="ARBA" id="ARBA00012358"/>
    </source>
</evidence>
<keyword evidence="8" id="KW-0408">Iron</keyword>
<accession>H1Z211</accession>
<dbReference type="InterPro" id="IPR036644">
    <property type="entry name" value="FTR_bsu_sf"/>
</dbReference>
<dbReference type="Proteomes" id="UP000005741">
    <property type="component" value="Chromosome"/>
</dbReference>
<keyword evidence="6" id="KW-0479">Metal-binding</keyword>
<comment type="function">
    <text evidence="2">Catalytic subunit of the ferredoxin-thioredoxin reductase (FTR), which catalyzes the two-electron reduction of thioredoxins by the electrons provided by reduced ferredoxin.</text>
</comment>
<reference evidence="14 15" key="1">
    <citation type="submission" date="2011-10" db="EMBL/GenBank/DDBJ databases">
        <title>The Improved High-Quality Draft genome of Methanoplanus limicola DSM 2279.</title>
        <authorList>
            <consortium name="US DOE Joint Genome Institute (JGI-PGF)"/>
            <person name="Lucas S."/>
            <person name="Copeland A."/>
            <person name="Lapidus A."/>
            <person name="Glavina del Rio T."/>
            <person name="Dalin E."/>
            <person name="Tice H."/>
            <person name="Bruce D."/>
            <person name="Goodwin L."/>
            <person name="Pitluck S."/>
            <person name="Peters L."/>
            <person name="Mikhailova N."/>
            <person name="Lu M."/>
            <person name="Kyrpides N."/>
            <person name="Mavromatis K."/>
            <person name="Ivanova N."/>
            <person name="Markowitz V."/>
            <person name="Cheng J.-F."/>
            <person name="Hugenholtz P."/>
            <person name="Woyke T."/>
            <person name="Wu D."/>
            <person name="Wirth R."/>
            <person name="Brambilla E.-M."/>
            <person name="Klenk H.-P."/>
            <person name="Eisen J.A."/>
        </authorList>
    </citation>
    <scope>NUCLEOTIDE SEQUENCE [LARGE SCALE GENOMIC DNA]</scope>
    <source>
        <strain evidence="14 15">DSM 2279</strain>
    </source>
</reference>
<name>H1Z211_9EURY</name>
<gene>
    <name evidence="14" type="ORF">Metlim_2300</name>
</gene>
<dbReference type="GO" id="GO:0016730">
    <property type="term" value="F:oxidoreductase activity, acting on iron-sulfur proteins as donors"/>
    <property type="evidence" value="ECO:0007669"/>
    <property type="project" value="InterPro"/>
</dbReference>
<comment type="similarity">
    <text evidence="3">Belongs to the ferredoxin thioredoxin reductase beta subunit family.</text>
</comment>
<dbReference type="Pfam" id="PF02943">
    <property type="entry name" value="FeThRed_B"/>
    <property type="match status" value="1"/>
</dbReference>
<comment type="subunit">
    <text evidence="11">Heterodimer of subunit A (variable subunit) and subunit B (catalytic subunit). Heterodimeric FTR forms a complex with ferredoxin and thioredoxin.</text>
</comment>